<evidence type="ECO:0000313" key="2">
    <source>
        <dbReference type="Proteomes" id="UP000195880"/>
    </source>
</evidence>
<geneLocation type="plasmid" evidence="2">
    <name>pmdjk44.2</name>
</geneLocation>
<evidence type="ECO:0000313" key="1">
    <source>
        <dbReference type="EMBL" id="ATM24818.1"/>
    </source>
</evidence>
<dbReference type="EMBL" id="CP023977">
    <property type="protein sequence ID" value="ATM24818.1"/>
    <property type="molecule type" value="Genomic_DNA"/>
</dbReference>
<proteinExistence type="predicted"/>
<reference evidence="1 2" key="1">
    <citation type="submission" date="2017-10" db="EMBL/GenBank/DDBJ databases">
        <title>Streptomyces alboflavus Genome sequencing and assembly.</title>
        <authorList>
            <person name="Wang Y."/>
            <person name="Du B."/>
            <person name="Ding Y."/>
            <person name="Liu H."/>
            <person name="Hou Q."/>
            <person name="Liu K."/>
            <person name="Wang C."/>
            <person name="Yao L."/>
        </authorList>
    </citation>
    <scope>NUCLEOTIDE SEQUENCE [LARGE SCALE GENOMIC DNA]</scope>
    <source>
        <strain evidence="1 2">MDJK44</strain>
        <plasmid evidence="2">Plasmid pmdjk44.2</plasmid>
    </source>
</reference>
<sequence length="27" mass="3121">MMQADAGTIREEGHRFNEISLAWMLRG</sequence>
<gene>
    <name evidence="1" type="ORF">SMD44_p20035</name>
</gene>
<accession>A0A291W472</accession>
<keyword evidence="1" id="KW-0614">Plasmid</keyword>
<dbReference type="KEGG" id="salf:SMD44_p20035"/>
<keyword evidence="2" id="KW-1185">Reference proteome</keyword>
<dbReference type="AlphaFoldDB" id="A0A291W472"/>
<protein>
    <submittedName>
        <fullName evidence="1">Uncharacterized protein</fullName>
    </submittedName>
</protein>
<dbReference type="Proteomes" id="UP000195880">
    <property type="component" value="Plasmid pMDJK44.2"/>
</dbReference>
<organism evidence="1 2">
    <name type="scientific">Streptomyces alboflavus</name>
    <dbReference type="NCBI Taxonomy" id="67267"/>
    <lineage>
        <taxon>Bacteria</taxon>
        <taxon>Bacillati</taxon>
        <taxon>Actinomycetota</taxon>
        <taxon>Actinomycetes</taxon>
        <taxon>Kitasatosporales</taxon>
        <taxon>Streptomycetaceae</taxon>
        <taxon>Streptomyces</taxon>
    </lineage>
</organism>
<name>A0A291W472_9ACTN</name>